<name>A0A3M6UTR3_POCDA</name>
<dbReference type="Proteomes" id="UP000275408">
    <property type="component" value="Unassembled WGS sequence"/>
</dbReference>
<protein>
    <submittedName>
        <fullName evidence="1">Uncharacterized protein</fullName>
    </submittedName>
</protein>
<dbReference type="InterPro" id="IPR013320">
    <property type="entry name" value="ConA-like_dom_sf"/>
</dbReference>
<reference evidence="1 2" key="1">
    <citation type="journal article" date="2018" name="Sci. Rep.">
        <title>Comparative analysis of the Pocillopora damicornis genome highlights role of immune system in coral evolution.</title>
        <authorList>
            <person name="Cunning R."/>
            <person name="Bay R.A."/>
            <person name="Gillette P."/>
            <person name="Baker A.C."/>
            <person name="Traylor-Knowles N."/>
        </authorList>
    </citation>
    <scope>NUCLEOTIDE SEQUENCE [LARGE SCALE GENOMIC DNA]</scope>
    <source>
        <strain evidence="1">RSMAS</strain>
        <tissue evidence="1">Whole animal</tissue>
    </source>
</reference>
<organism evidence="1 2">
    <name type="scientific">Pocillopora damicornis</name>
    <name type="common">Cauliflower coral</name>
    <name type="synonym">Millepora damicornis</name>
    <dbReference type="NCBI Taxonomy" id="46731"/>
    <lineage>
        <taxon>Eukaryota</taxon>
        <taxon>Metazoa</taxon>
        <taxon>Cnidaria</taxon>
        <taxon>Anthozoa</taxon>
        <taxon>Hexacorallia</taxon>
        <taxon>Scleractinia</taxon>
        <taxon>Astrocoeniina</taxon>
        <taxon>Pocilloporidae</taxon>
        <taxon>Pocillopora</taxon>
    </lineage>
</organism>
<evidence type="ECO:0000313" key="2">
    <source>
        <dbReference type="Proteomes" id="UP000275408"/>
    </source>
</evidence>
<keyword evidence="2" id="KW-1185">Reference proteome</keyword>
<evidence type="ECO:0000313" key="1">
    <source>
        <dbReference type="EMBL" id="RMX57061.1"/>
    </source>
</evidence>
<comment type="caution">
    <text evidence="1">The sequence shown here is derived from an EMBL/GenBank/DDBJ whole genome shotgun (WGS) entry which is preliminary data.</text>
</comment>
<gene>
    <name evidence="1" type="ORF">pdam_00006153</name>
</gene>
<dbReference type="SUPFAM" id="SSF49899">
    <property type="entry name" value="Concanavalin A-like lectins/glucanases"/>
    <property type="match status" value="1"/>
</dbReference>
<proteinExistence type="predicted"/>
<sequence length="58" mass="6545">MRFRTAKPSGSLLETSFSSSSSVLELVDELLVLQLPHIAVNDTQWHHIEVLWTDVPLT</sequence>
<dbReference type="AlphaFoldDB" id="A0A3M6UTR3"/>
<dbReference type="EMBL" id="RCHS01000749">
    <property type="protein sequence ID" value="RMX57061.1"/>
    <property type="molecule type" value="Genomic_DNA"/>
</dbReference>
<accession>A0A3M6UTR3</accession>
<feature type="non-terminal residue" evidence="1">
    <location>
        <position position="58"/>
    </location>
</feature>